<dbReference type="Pfam" id="PF08240">
    <property type="entry name" value="ADH_N"/>
    <property type="match status" value="1"/>
</dbReference>
<evidence type="ECO:0000259" key="6">
    <source>
        <dbReference type="SMART" id="SM00829"/>
    </source>
</evidence>
<keyword evidence="5" id="KW-0694">RNA-binding</keyword>
<feature type="domain" description="Enoyl reductase (ER)" evidence="6">
    <location>
        <begin position="10"/>
        <end position="309"/>
    </location>
</feature>
<dbReference type="STRING" id="1150600.ADIARSV_1672"/>
<dbReference type="Pfam" id="PF13602">
    <property type="entry name" value="ADH_zinc_N_2"/>
    <property type="match status" value="1"/>
</dbReference>
<accession>R9H1X0</accession>
<dbReference type="SUPFAM" id="SSF50129">
    <property type="entry name" value="GroES-like"/>
    <property type="match status" value="1"/>
</dbReference>
<dbReference type="InterPro" id="IPR020843">
    <property type="entry name" value="ER"/>
</dbReference>
<dbReference type="PANTHER" id="PTHR44154">
    <property type="entry name" value="QUINONE OXIDOREDUCTASE"/>
    <property type="match status" value="1"/>
</dbReference>
<dbReference type="GO" id="GO:0008270">
    <property type="term" value="F:zinc ion binding"/>
    <property type="evidence" value="ECO:0007669"/>
    <property type="project" value="InterPro"/>
</dbReference>
<dbReference type="SMART" id="SM00829">
    <property type="entry name" value="PKS_ER"/>
    <property type="match status" value="1"/>
</dbReference>
<protein>
    <submittedName>
        <fullName evidence="7">Zinc-containing alcohol dehydrogenase</fullName>
        <ecNumber evidence="7">1.1.1.-</ecNumber>
    </submittedName>
</protein>
<keyword evidence="7" id="KW-0560">Oxidoreductase</keyword>
<dbReference type="PATRIC" id="fig|1150600.3.peg.1645"/>
<sequence>MKAVIISKFGPPEELHLAEMEKPIANDDQVVIKVMAAGINPVDTKIRSGNHISSKNLHLPAILGKDVSGIIDSVGKNITYFKPGNAVFGCNSTGKTYAEFTLADPDSIVKKPEEMSFEEAAAAPLASLTAYQAINDHLKLKPDQKVLIQAAAGGVGHLAVQFAKINGAYVYGTASAKNTEFLKQLGIDEVIDYKNERFEDKVPPLDAVLDAIGGEVLYRSIACVKPGGTIVCLPSSTKDDPKALALAIKHRVKLIWPMMYLNKDQLQLIADLLEHDKLKVEIDSVFPLEDIIQAHKAIESHDTKGKIVVRI</sequence>
<evidence type="ECO:0000256" key="4">
    <source>
        <dbReference type="ARBA" id="ARBA00022857"/>
    </source>
</evidence>
<keyword evidence="3" id="KW-0963">Cytoplasm</keyword>
<comment type="subcellular location">
    <subcellularLocation>
        <location evidence="1">Cytoplasm</location>
    </subcellularLocation>
</comment>
<dbReference type="GO" id="GO:0005737">
    <property type="term" value="C:cytoplasm"/>
    <property type="evidence" value="ECO:0007669"/>
    <property type="project" value="UniProtKB-SubCell"/>
</dbReference>
<evidence type="ECO:0000313" key="8">
    <source>
        <dbReference type="Proteomes" id="UP000014174"/>
    </source>
</evidence>
<evidence type="ECO:0000256" key="5">
    <source>
        <dbReference type="ARBA" id="ARBA00022884"/>
    </source>
</evidence>
<keyword evidence="4" id="KW-0521">NADP</keyword>
<dbReference type="PROSITE" id="PS01162">
    <property type="entry name" value="QOR_ZETA_CRYSTAL"/>
    <property type="match status" value="1"/>
</dbReference>
<dbReference type="Gene3D" id="3.40.50.720">
    <property type="entry name" value="NAD(P)-binding Rossmann-like Domain"/>
    <property type="match status" value="1"/>
</dbReference>
<dbReference type="Gene3D" id="3.90.180.10">
    <property type="entry name" value="Medium-chain alcohol dehydrogenases, catalytic domain"/>
    <property type="match status" value="1"/>
</dbReference>
<dbReference type="InterPro" id="IPR011032">
    <property type="entry name" value="GroES-like_sf"/>
</dbReference>
<dbReference type="SUPFAM" id="SSF51735">
    <property type="entry name" value="NAD(P)-binding Rossmann-fold domains"/>
    <property type="match status" value="1"/>
</dbReference>
<gene>
    <name evidence="7" type="ORF">ADIARSV_1672</name>
</gene>
<dbReference type="AlphaFoldDB" id="R9H1X0"/>
<dbReference type="InterPro" id="IPR002364">
    <property type="entry name" value="Quin_OxRdtase/zeta-crystal_CS"/>
</dbReference>
<comment type="subunit">
    <text evidence="2">Homotetramer.</text>
</comment>
<organism evidence="7 8">
    <name type="scientific">Arcticibacter svalbardensis MN12-7</name>
    <dbReference type="NCBI Taxonomy" id="1150600"/>
    <lineage>
        <taxon>Bacteria</taxon>
        <taxon>Pseudomonadati</taxon>
        <taxon>Bacteroidota</taxon>
        <taxon>Sphingobacteriia</taxon>
        <taxon>Sphingobacteriales</taxon>
        <taxon>Sphingobacteriaceae</taxon>
        <taxon>Arcticibacter</taxon>
    </lineage>
</organism>
<dbReference type="CDD" id="cd05289">
    <property type="entry name" value="MDR_like_2"/>
    <property type="match status" value="1"/>
</dbReference>
<evidence type="ECO:0000256" key="2">
    <source>
        <dbReference type="ARBA" id="ARBA00011881"/>
    </source>
</evidence>
<dbReference type="GO" id="GO:0016491">
    <property type="term" value="F:oxidoreductase activity"/>
    <property type="evidence" value="ECO:0007669"/>
    <property type="project" value="UniProtKB-KW"/>
</dbReference>
<name>R9H1X0_9SPHI</name>
<dbReference type="RefSeq" id="WP_016194908.1">
    <property type="nucleotide sequence ID" value="NZ_AQPN01000063.1"/>
</dbReference>
<keyword evidence="8" id="KW-1185">Reference proteome</keyword>
<dbReference type="OrthoDB" id="9787435at2"/>
<dbReference type="InterPro" id="IPR013154">
    <property type="entry name" value="ADH-like_N"/>
</dbReference>
<dbReference type="EC" id="1.1.1.-" evidence="7"/>
<comment type="caution">
    <text evidence="7">The sequence shown here is derived from an EMBL/GenBank/DDBJ whole genome shotgun (WGS) entry which is preliminary data.</text>
</comment>
<dbReference type="Proteomes" id="UP000014174">
    <property type="component" value="Unassembled WGS sequence"/>
</dbReference>
<evidence type="ECO:0000256" key="3">
    <source>
        <dbReference type="ARBA" id="ARBA00022490"/>
    </source>
</evidence>
<dbReference type="GO" id="GO:0003723">
    <property type="term" value="F:RNA binding"/>
    <property type="evidence" value="ECO:0007669"/>
    <property type="project" value="UniProtKB-KW"/>
</dbReference>
<dbReference type="InterPro" id="IPR036291">
    <property type="entry name" value="NAD(P)-bd_dom_sf"/>
</dbReference>
<dbReference type="PANTHER" id="PTHR44154:SF1">
    <property type="entry name" value="QUINONE OXIDOREDUCTASE"/>
    <property type="match status" value="1"/>
</dbReference>
<reference evidence="7 8" key="1">
    <citation type="journal article" date="2013" name="Genome Announc.">
        <title>Draft Genome Sequence of Arcticibacter svalbardensis Strain MN12-7T, a Member of the Family Sphingobacteriaceae Isolated from an Arctic Soil Sample.</title>
        <authorList>
            <person name="Shivaji S."/>
            <person name="Ara S."/>
            <person name="Prasad S."/>
            <person name="Manasa B.P."/>
            <person name="Begum Z."/>
            <person name="Singh A."/>
            <person name="Kumar Pinnaka A."/>
        </authorList>
    </citation>
    <scope>NUCLEOTIDE SEQUENCE [LARGE SCALE GENOMIC DNA]</scope>
    <source>
        <strain evidence="7 8">MN12-7</strain>
    </source>
</reference>
<evidence type="ECO:0000256" key="1">
    <source>
        <dbReference type="ARBA" id="ARBA00004496"/>
    </source>
</evidence>
<proteinExistence type="predicted"/>
<dbReference type="InterPro" id="IPR051603">
    <property type="entry name" value="Zinc-ADH_QOR/CCCR"/>
</dbReference>
<dbReference type="EMBL" id="AQPN01000063">
    <property type="protein sequence ID" value="EOR95184.1"/>
    <property type="molecule type" value="Genomic_DNA"/>
</dbReference>
<dbReference type="eggNOG" id="COG0604">
    <property type="taxonomic scope" value="Bacteria"/>
</dbReference>
<evidence type="ECO:0000313" key="7">
    <source>
        <dbReference type="EMBL" id="EOR95184.1"/>
    </source>
</evidence>